<feature type="region of interest" description="Disordered" evidence="1">
    <location>
        <begin position="1"/>
        <end position="40"/>
    </location>
</feature>
<feature type="compositionally biased region" description="Low complexity" evidence="1">
    <location>
        <begin position="170"/>
        <end position="179"/>
    </location>
</feature>
<protein>
    <submittedName>
        <fullName evidence="2">Uncharacterized protein</fullName>
    </submittedName>
</protein>
<feature type="compositionally biased region" description="Basic and acidic residues" evidence="1">
    <location>
        <begin position="129"/>
        <end position="147"/>
    </location>
</feature>
<evidence type="ECO:0000256" key="1">
    <source>
        <dbReference type="SAM" id="MobiDB-lite"/>
    </source>
</evidence>
<gene>
    <name evidence="2" type="ORF">AVDCRST_MAG59-2737</name>
</gene>
<feature type="compositionally biased region" description="Basic residues" evidence="1">
    <location>
        <begin position="180"/>
        <end position="201"/>
    </location>
</feature>
<accession>A0A6J4UZU2</accession>
<feature type="non-terminal residue" evidence="2">
    <location>
        <position position="1"/>
    </location>
</feature>
<proteinExistence type="predicted"/>
<sequence length="227" mass="25760">GNRDDSRHRRPPRPAGAQPPTPSARRDRPPGRPPARLRLHLRHATFLLRGELGARGRRRRAASRVRLQQDARLRGGTGARAAAVAPHRRRVRDGSRARRAPLPWGDAGRQVARHRRGRPPPRRWPRCARVQERRLVDSDAGRGDGPRRPPSLRRPLAGRHRHRRPPPRPGALCRPCGAARNRRGRRRRGRPWPRHSWRPGRLRPGTRPLCRGAGPVPATSRRQANGL</sequence>
<evidence type="ECO:0000313" key="2">
    <source>
        <dbReference type="EMBL" id="CAA9562776.1"/>
    </source>
</evidence>
<feature type="compositionally biased region" description="Pro residues" evidence="1">
    <location>
        <begin position="13"/>
        <end position="22"/>
    </location>
</feature>
<feature type="non-terminal residue" evidence="2">
    <location>
        <position position="227"/>
    </location>
</feature>
<dbReference type="EMBL" id="CADCWF010000175">
    <property type="protein sequence ID" value="CAA9562776.1"/>
    <property type="molecule type" value="Genomic_DNA"/>
</dbReference>
<feature type="compositionally biased region" description="Basic residues" evidence="1">
    <location>
        <begin position="156"/>
        <end position="166"/>
    </location>
</feature>
<name>A0A6J4UZU2_9BACT</name>
<reference evidence="2" key="1">
    <citation type="submission" date="2020-02" db="EMBL/GenBank/DDBJ databases">
        <authorList>
            <person name="Meier V. D."/>
        </authorList>
    </citation>
    <scope>NUCLEOTIDE SEQUENCE</scope>
    <source>
        <strain evidence="2">AVDCRST_MAG59</strain>
    </source>
</reference>
<feature type="compositionally biased region" description="Basic residues" evidence="1">
    <location>
        <begin position="111"/>
        <end position="126"/>
    </location>
</feature>
<feature type="compositionally biased region" description="Low complexity" evidence="1">
    <location>
        <begin position="202"/>
        <end position="212"/>
    </location>
</feature>
<feature type="region of interest" description="Disordered" evidence="1">
    <location>
        <begin position="54"/>
        <end position="227"/>
    </location>
</feature>
<dbReference type="AlphaFoldDB" id="A0A6J4UZU2"/>
<organism evidence="2">
    <name type="scientific">uncultured Thermomicrobiales bacterium</name>
    <dbReference type="NCBI Taxonomy" id="1645740"/>
    <lineage>
        <taxon>Bacteria</taxon>
        <taxon>Pseudomonadati</taxon>
        <taxon>Thermomicrobiota</taxon>
        <taxon>Thermomicrobia</taxon>
        <taxon>Thermomicrobiales</taxon>
        <taxon>environmental samples</taxon>
    </lineage>
</organism>